<comment type="caution">
    <text evidence="7">The sequence shown here is derived from an EMBL/GenBank/DDBJ whole genome shotgun (WGS) entry which is preliminary data.</text>
</comment>
<evidence type="ECO:0000256" key="3">
    <source>
        <dbReference type="ARBA" id="ARBA00022475"/>
    </source>
</evidence>
<dbReference type="RefSeq" id="WP_106226761.1">
    <property type="nucleotide sequence ID" value="NZ_PVTV01000011.1"/>
</dbReference>
<dbReference type="InterPro" id="IPR050166">
    <property type="entry name" value="ABC_transporter_ATP-bind"/>
</dbReference>
<proteinExistence type="inferred from homology"/>
<evidence type="ECO:0000313" key="7">
    <source>
        <dbReference type="EMBL" id="PRY99469.1"/>
    </source>
</evidence>
<dbReference type="PROSITE" id="PS00211">
    <property type="entry name" value="ABC_TRANSPORTER_1"/>
    <property type="match status" value="1"/>
</dbReference>
<keyword evidence="8" id="KW-1185">Reference proteome</keyword>
<name>A0A2T0XKI4_9BURK</name>
<dbReference type="EMBL" id="PVTV01000011">
    <property type="protein sequence ID" value="PRY99469.1"/>
    <property type="molecule type" value="Genomic_DNA"/>
</dbReference>
<gene>
    <name evidence="7" type="ORF">BCM14_0915</name>
</gene>
<dbReference type="OrthoDB" id="9783039at2"/>
<keyword evidence="3" id="KW-1003">Cell membrane</keyword>
<dbReference type="InterPro" id="IPR003593">
    <property type="entry name" value="AAA+_ATPase"/>
</dbReference>
<organism evidence="7 8">
    <name type="scientific">Jezberella montanilacus</name>
    <dbReference type="NCBI Taxonomy" id="323426"/>
    <lineage>
        <taxon>Bacteria</taxon>
        <taxon>Pseudomonadati</taxon>
        <taxon>Pseudomonadota</taxon>
        <taxon>Betaproteobacteria</taxon>
        <taxon>Burkholderiales</taxon>
        <taxon>Alcaligenaceae</taxon>
        <taxon>Jezberella</taxon>
    </lineage>
</organism>
<dbReference type="InterPro" id="IPR003439">
    <property type="entry name" value="ABC_transporter-like_ATP-bd"/>
</dbReference>
<evidence type="ECO:0000256" key="5">
    <source>
        <dbReference type="ARBA" id="ARBA00022840"/>
    </source>
</evidence>
<dbReference type="PANTHER" id="PTHR42788:SF13">
    <property type="entry name" value="ALIPHATIC SULFONATES IMPORT ATP-BINDING PROTEIN SSUB"/>
    <property type="match status" value="1"/>
</dbReference>
<dbReference type="Pfam" id="PF00005">
    <property type="entry name" value="ABC_tran"/>
    <property type="match status" value="1"/>
</dbReference>
<keyword evidence="3" id="KW-0472">Membrane</keyword>
<keyword evidence="5 7" id="KW-0067">ATP-binding</keyword>
<protein>
    <submittedName>
        <fullName evidence="7">NitT/TauT family transport system ATP-binding protein</fullName>
    </submittedName>
</protein>
<comment type="similarity">
    <text evidence="1">Belongs to the ABC transporter superfamily.</text>
</comment>
<evidence type="ECO:0000256" key="1">
    <source>
        <dbReference type="ARBA" id="ARBA00005417"/>
    </source>
</evidence>
<dbReference type="GO" id="GO:0016887">
    <property type="term" value="F:ATP hydrolysis activity"/>
    <property type="evidence" value="ECO:0007669"/>
    <property type="project" value="InterPro"/>
</dbReference>
<dbReference type="GO" id="GO:0005524">
    <property type="term" value="F:ATP binding"/>
    <property type="evidence" value="ECO:0007669"/>
    <property type="project" value="UniProtKB-KW"/>
</dbReference>
<dbReference type="CDD" id="cd03293">
    <property type="entry name" value="ABC_NrtD_SsuB_transporters"/>
    <property type="match status" value="1"/>
</dbReference>
<evidence type="ECO:0000259" key="6">
    <source>
        <dbReference type="PROSITE" id="PS50893"/>
    </source>
</evidence>
<evidence type="ECO:0000256" key="4">
    <source>
        <dbReference type="ARBA" id="ARBA00022741"/>
    </source>
</evidence>
<evidence type="ECO:0000313" key="8">
    <source>
        <dbReference type="Proteomes" id="UP000238308"/>
    </source>
</evidence>
<sequence>MSFIQLNNIVKTFNDSQRQTETLAIDDISLSLEKKEFACLLGPSGCGKSTLLNMVAGFEYPTLGSVKIENKVITGPGADRGMVFQQPNLMPWLPVWDNVAFSLKLQGVGRKQRQDAAQQYIDAVNLTGFEQHFPGALSGGMAQRVGIARALLQNPAVILMDEPFAALDAQTKLEMQEELVTIWQKYNSTILFVTHSVDEALILGSRVVIMTHRPGKIRDDIKIDLERPRDVTSNQFNELKRYVLDVIREEAKLAHEAQQTPTISH</sequence>
<accession>A0A2T0XKI4</accession>
<dbReference type="Proteomes" id="UP000238308">
    <property type="component" value="Unassembled WGS sequence"/>
</dbReference>
<keyword evidence="2" id="KW-0813">Transport</keyword>
<evidence type="ECO:0000256" key="2">
    <source>
        <dbReference type="ARBA" id="ARBA00022448"/>
    </source>
</evidence>
<dbReference type="AlphaFoldDB" id="A0A2T0XKI4"/>
<keyword evidence="4" id="KW-0547">Nucleotide-binding</keyword>
<dbReference type="SMART" id="SM00382">
    <property type="entry name" value="AAA"/>
    <property type="match status" value="1"/>
</dbReference>
<feature type="domain" description="ABC transporter" evidence="6">
    <location>
        <begin position="4"/>
        <end position="237"/>
    </location>
</feature>
<dbReference type="SUPFAM" id="SSF52540">
    <property type="entry name" value="P-loop containing nucleoside triphosphate hydrolases"/>
    <property type="match status" value="1"/>
</dbReference>
<dbReference type="Gene3D" id="3.40.50.300">
    <property type="entry name" value="P-loop containing nucleotide triphosphate hydrolases"/>
    <property type="match status" value="1"/>
</dbReference>
<reference evidence="7 8" key="1">
    <citation type="submission" date="2018-03" db="EMBL/GenBank/DDBJ databases">
        <title>Genomic Encyclopedia of Type Strains, Phase III (KMG-III): the genomes of soil and plant-associated and newly described type strains.</title>
        <authorList>
            <person name="Whitman W."/>
        </authorList>
    </citation>
    <scope>NUCLEOTIDE SEQUENCE [LARGE SCALE GENOMIC DNA]</scope>
    <source>
        <strain evidence="7 8">MWH-P2sevCIIIb</strain>
    </source>
</reference>
<dbReference type="PROSITE" id="PS50893">
    <property type="entry name" value="ABC_TRANSPORTER_2"/>
    <property type="match status" value="1"/>
</dbReference>
<dbReference type="InterPro" id="IPR027417">
    <property type="entry name" value="P-loop_NTPase"/>
</dbReference>
<dbReference type="PANTHER" id="PTHR42788">
    <property type="entry name" value="TAURINE IMPORT ATP-BINDING PROTEIN-RELATED"/>
    <property type="match status" value="1"/>
</dbReference>
<dbReference type="InterPro" id="IPR017871">
    <property type="entry name" value="ABC_transporter-like_CS"/>
</dbReference>